<dbReference type="AlphaFoldDB" id="X1T2S7"/>
<protein>
    <submittedName>
        <fullName evidence="1">Uncharacterized protein</fullName>
    </submittedName>
</protein>
<gene>
    <name evidence="1" type="ORF">S12H4_12654</name>
</gene>
<organism evidence="1">
    <name type="scientific">marine sediment metagenome</name>
    <dbReference type="NCBI Taxonomy" id="412755"/>
    <lineage>
        <taxon>unclassified sequences</taxon>
        <taxon>metagenomes</taxon>
        <taxon>ecological metagenomes</taxon>
    </lineage>
</organism>
<feature type="non-terminal residue" evidence="1">
    <location>
        <position position="1"/>
    </location>
</feature>
<accession>X1T2S7</accession>
<reference evidence="1" key="1">
    <citation type="journal article" date="2014" name="Front. Microbiol.">
        <title>High frequency of phylogenetically diverse reductive dehalogenase-homologous genes in deep subseafloor sedimentary metagenomes.</title>
        <authorList>
            <person name="Kawai M."/>
            <person name="Futagami T."/>
            <person name="Toyoda A."/>
            <person name="Takaki Y."/>
            <person name="Nishi S."/>
            <person name="Hori S."/>
            <person name="Arai W."/>
            <person name="Tsubouchi T."/>
            <person name="Morono Y."/>
            <person name="Uchiyama I."/>
            <person name="Ito T."/>
            <person name="Fujiyama A."/>
            <person name="Inagaki F."/>
            <person name="Takami H."/>
        </authorList>
    </citation>
    <scope>NUCLEOTIDE SEQUENCE</scope>
    <source>
        <strain evidence="1">Expedition CK06-06</strain>
    </source>
</reference>
<name>X1T2S7_9ZZZZ</name>
<comment type="caution">
    <text evidence="1">The sequence shown here is derived from an EMBL/GenBank/DDBJ whole genome shotgun (WGS) entry which is preliminary data.</text>
</comment>
<sequence length="130" mass="15938">RRIPKSMDKILIERAYDHLVAYAYEKESRLAFMILGRFFMLRKVKIAKELKQTILKYSDWEFEKNQLKNRKDRKERKRFLEDFREKIKEYDGTKVVKLPLYTVTRVIDEEKARVDNPSIWRQSIDYSIKD</sequence>
<evidence type="ECO:0000313" key="1">
    <source>
        <dbReference type="EMBL" id="GAI85701.1"/>
    </source>
</evidence>
<proteinExistence type="predicted"/>
<dbReference type="EMBL" id="BARW01006048">
    <property type="protein sequence ID" value="GAI85701.1"/>
    <property type="molecule type" value="Genomic_DNA"/>
</dbReference>